<evidence type="ECO:0000256" key="1">
    <source>
        <dbReference type="SAM" id="MobiDB-lite"/>
    </source>
</evidence>
<feature type="compositionally biased region" description="Basic and acidic residues" evidence="1">
    <location>
        <begin position="91"/>
        <end position="113"/>
    </location>
</feature>
<gene>
    <name evidence="2" type="ORF">LHYA1_G007375</name>
</gene>
<organism evidence="2 3">
    <name type="scientific">Lachnellula hyalina</name>
    <dbReference type="NCBI Taxonomy" id="1316788"/>
    <lineage>
        <taxon>Eukaryota</taxon>
        <taxon>Fungi</taxon>
        <taxon>Dikarya</taxon>
        <taxon>Ascomycota</taxon>
        <taxon>Pezizomycotina</taxon>
        <taxon>Leotiomycetes</taxon>
        <taxon>Helotiales</taxon>
        <taxon>Lachnaceae</taxon>
        <taxon>Lachnellula</taxon>
    </lineage>
</organism>
<dbReference type="Proteomes" id="UP000431533">
    <property type="component" value="Unassembled WGS sequence"/>
</dbReference>
<dbReference type="AlphaFoldDB" id="A0A8H8TV09"/>
<comment type="caution">
    <text evidence="2">The sequence shown here is derived from an EMBL/GenBank/DDBJ whole genome shotgun (WGS) entry which is preliminary data.</text>
</comment>
<evidence type="ECO:0000313" key="2">
    <source>
        <dbReference type="EMBL" id="TVY23394.1"/>
    </source>
</evidence>
<dbReference type="RefSeq" id="XP_031002182.1">
    <property type="nucleotide sequence ID" value="XM_031152304.1"/>
</dbReference>
<accession>A0A8H8TV09</accession>
<proteinExistence type="predicted"/>
<evidence type="ECO:0000313" key="3">
    <source>
        <dbReference type="Proteomes" id="UP000431533"/>
    </source>
</evidence>
<name>A0A8H8TV09_9HELO</name>
<dbReference type="GeneID" id="41987573"/>
<dbReference type="EMBL" id="QGMH01000183">
    <property type="protein sequence ID" value="TVY23394.1"/>
    <property type="molecule type" value="Genomic_DNA"/>
</dbReference>
<dbReference type="OrthoDB" id="529205at2759"/>
<protein>
    <submittedName>
        <fullName evidence="2">Uncharacterized protein</fullName>
    </submittedName>
</protein>
<reference evidence="2 3" key="1">
    <citation type="submission" date="2018-05" db="EMBL/GenBank/DDBJ databases">
        <title>Genome sequencing and assembly of the regulated plant pathogen Lachnellula willkommii and related sister species for the development of diagnostic species identification markers.</title>
        <authorList>
            <person name="Giroux E."/>
            <person name="Bilodeau G."/>
        </authorList>
    </citation>
    <scope>NUCLEOTIDE SEQUENCE [LARGE SCALE GENOMIC DNA]</scope>
    <source>
        <strain evidence="2 3">CBS 185.66</strain>
    </source>
</reference>
<feature type="compositionally biased region" description="Basic and acidic residues" evidence="1">
    <location>
        <begin position="59"/>
        <end position="82"/>
    </location>
</feature>
<keyword evidence="3" id="KW-1185">Reference proteome</keyword>
<feature type="region of interest" description="Disordered" evidence="1">
    <location>
        <begin position="21"/>
        <end position="126"/>
    </location>
</feature>
<sequence>MSFIYRTSRFAAARPVFTSPSRAFTSSSMKALKESDRHRRRERLMYKRGYIDNPDAAEANEKHKQDQLQKQKDGKGHWKPELASDSEEAITADRHEGHGSIEEMQKKTADHAEKKHKHGTSQDPGL</sequence>